<reference evidence="1 2" key="1">
    <citation type="submission" date="2016-09" db="EMBL/GenBank/DDBJ databases">
        <title>Genome Sequence of Lactobacillus sunkii Strain CG01.</title>
        <authorList>
            <person name="Poehlein A."/>
            <person name="Gabris C."/>
            <person name="Bengelsdorf F.R."/>
            <person name="Duerre P."/>
            <person name="Daniel R."/>
        </authorList>
    </citation>
    <scope>NUCLEOTIDE SEQUENCE [LARGE SCALE GENOMIC DNA]</scope>
    <source>
        <strain evidence="1 2">CG_D</strain>
    </source>
</reference>
<evidence type="ECO:0000313" key="2">
    <source>
        <dbReference type="Proteomes" id="UP000177010"/>
    </source>
</evidence>
<protein>
    <submittedName>
        <fullName evidence="1">Uncharacterized protein</fullName>
    </submittedName>
</protein>
<dbReference type="AlphaFoldDB" id="A0A1E7XIM5"/>
<organism evidence="1 2">
    <name type="scientific">Lentilactobacillus sunkii</name>
    <dbReference type="NCBI Taxonomy" id="481719"/>
    <lineage>
        <taxon>Bacteria</taxon>
        <taxon>Bacillati</taxon>
        <taxon>Bacillota</taxon>
        <taxon>Bacilli</taxon>
        <taxon>Lactobacillales</taxon>
        <taxon>Lactobacillaceae</taxon>
        <taxon>Lentilactobacillus</taxon>
    </lineage>
</organism>
<proteinExistence type="predicted"/>
<dbReference type="STRING" id="481719.LASUN_03540"/>
<comment type="caution">
    <text evidence="1">The sequence shown here is derived from an EMBL/GenBank/DDBJ whole genome shotgun (WGS) entry which is preliminary data.</text>
</comment>
<evidence type="ECO:0000313" key="1">
    <source>
        <dbReference type="EMBL" id="OFA12832.1"/>
    </source>
</evidence>
<gene>
    <name evidence="1" type="ORF">LASUN_03540</name>
</gene>
<dbReference type="Proteomes" id="UP000177010">
    <property type="component" value="Unassembled WGS sequence"/>
</dbReference>
<dbReference type="EMBL" id="MIQE01000004">
    <property type="protein sequence ID" value="OFA12832.1"/>
    <property type="molecule type" value="Genomic_DNA"/>
</dbReference>
<sequence>MPDECAFRIASRLFNQINVTETPHKRTTLWASLFYSPIRPDLRGVCYNLCIVFNVNEFEE</sequence>
<accession>A0A1E7XIM5</accession>
<name>A0A1E7XIM5_9LACO</name>